<comment type="caution">
    <text evidence="2">The sequence shown here is derived from an EMBL/GenBank/DDBJ whole genome shotgun (WGS) entry which is preliminary data.</text>
</comment>
<feature type="transmembrane region" description="Helical" evidence="1">
    <location>
        <begin position="92"/>
        <end position="109"/>
    </location>
</feature>
<keyword evidence="1" id="KW-1133">Transmembrane helix</keyword>
<gene>
    <name evidence="3" type="ORF">CH238_12890</name>
    <name evidence="2" type="ORF">CLOLEP_01282</name>
</gene>
<reference evidence="2 4" key="2">
    <citation type="submission" date="2007-08" db="EMBL/GenBank/DDBJ databases">
        <authorList>
            <person name="Fulton L."/>
            <person name="Clifton S."/>
            <person name="Fulton B."/>
            <person name="Xu J."/>
            <person name="Minx P."/>
            <person name="Pepin K.H."/>
            <person name="Johnson M."/>
            <person name="Thiruvilangam P."/>
            <person name="Bhonagiri V."/>
            <person name="Nash W.E."/>
            <person name="Wang C."/>
            <person name="Mardis E.R."/>
            <person name="Wilson R.K."/>
        </authorList>
    </citation>
    <scope>NUCLEOTIDE SEQUENCE [LARGE SCALE GENOMIC DNA]</scope>
    <source>
        <strain evidence="2 4">DSM 753</strain>
    </source>
</reference>
<evidence type="ECO:0000313" key="5">
    <source>
        <dbReference type="Proteomes" id="UP000220611"/>
    </source>
</evidence>
<name>A7VRU8_9FIRM</name>
<protein>
    <submittedName>
        <fullName evidence="2">Uncharacterized protein</fullName>
    </submittedName>
</protein>
<feature type="transmembrane region" description="Helical" evidence="1">
    <location>
        <begin position="12"/>
        <end position="31"/>
    </location>
</feature>
<dbReference type="AlphaFoldDB" id="A7VRU8"/>
<keyword evidence="1" id="KW-0812">Transmembrane</keyword>
<reference evidence="2 4" key="1">
    <citation type="submission" date="2007-08" db="EMBL/GenBank/DDBJ databases">
        <title>Draft genome sequence of Clostridium leptum (DSM 753).</title>
        <authorList>
            <person name="Sudarsanam P."/>
            <person name="Ley R."/>
            <person name="Guruge J."/>
            <person name="Turnbaugh P.J."/>
            <person name="Mahowald M."/>
            <person name="Liep D."/>
            <person name="Gordon J."/>
        </authorList>
    </citation>
    <scope>NUCLEOTIDE SEQUENCE [LARGE SCALE GENOMIC DNA]</scope>
    <source>
        <strain evidence="2 4">DSM 753</strain>
    </source>
</reference>
<dbReference type="Proteomes" id="UP000003490">
    <property type="component" value="Unassembled WGS sequence"/>
</dbReference>
<feature type="transmembrane region" description="Helical" evidence="1">
    <location>
        <begin position="69"/>
        <end position="86"/>
    </location>
</feature>
<reference evidence="3 5" key="3">
    <citation type="submission" date="2017-07" db="EMBL/GenBank/DDBJ databases">
        <title>Prevalence of linear plasmids in Cutibacterium (Propionibacterium) acnes isolates obtained from prostatic tissue.</title>
        <authorList>
            <person name="Davidsson S."/>
            <person name="Carlsson J."/>
            <person name="Molling P."/>
            <person name="Andren O."/>
            <person name="Andersson S.-O."/>
            <person name="Brzuszkiewicz E."/>
            <person name="Poehlein A."/>
            <person name="Al-Zeer M."/>
            <person name="Brinkmann V."/>
            <person name="Scavenius C."/>
            <person name="Nazipi S."/>
            <person name="Soderquist B."/>
            <person name="Bruggemann H."/>
        </authorList>
    </citation>
    <scope>NUCLEOTIDE SEQUENCE [LARGE SCALE GENOMIC DNA]</scope>
    <source>
        <strain evidence="3 5">DSM 753</strain>
    </source>
</reference>
<accession>A7VRU8</accession>
<proteinExistence type="predicted"/>
<organism evidence="2 4">
    <name type="scientific">[Clostridium] leptum DSM 753</name>
    <dbReference type="NCBI Taxonomy" id="428125"/>
    <lineage>
        <taxon>Bacteria</taxon>
        <taxon>Bacillati</taxon>
        <taxon>Bacillota</taxon>
        <taxon>Clostridia</taxon>
        <taxon>Eubacteriales</taxon>
        <taxon>Oscillospiraceae</taxon>
        <taxon>Oscillospiraceae incertae sedis</taxon>
    </lineage>
</organism>
<dbReference type="EMBL" id="ABCB02000017">
    <property type="protein sequence ID" value="EDO61778.1"/>
    <property type="molecule type" value="Genomic_DNA"/>
</dbReference>
<keyword evidence="1" id="KW-0472">Membrane</keyword>
<dbReference type="EMBL" id="NOXF01000013">
    <property type="protein sequence ID" value="PEQ23599.1"/>
    <property type="molecule type" value="Genomic_DNA"/>
</dbReference>
<evidence type="ECO:0000313" key="2">
    <source>
        <dbReference type="EMBL" id="EDO61778.1"/>
    </source>
</evidence>
<sequence>MEKFVKILKKLFPFTIILILVYFVPPIFILVQQEEEVIERMLTADLMILNPGISFIAAMAFGVRNGFHWYFVLLVVILFFLCLLFIYGFSFFGFLLIYGVAAILGLYLGKSLKEGRDEMYL</sequence>
<evidence type="ECO:0000313" key="4">
    <source>
        <dbReference type="Proteomes" id="UP000003490"/>
    </source>
</evidence>
<keyword evidence="5" id="KW-1185">Reference proteome</keyword>
<evidence type="ECO:0000256" key="1">
    <source>
        <dbReference type="SAM" id="Phobius"/>
    </source>
</evidence>
<feature type="transmembrane region" description="Helical" evidence="1">
    <location>
        <begin position="43"/>
        <end position="62"/>
    </location>
</feature>
<dbReference type="Proteomes" id="UP000220611">
    <property type="component" value="Unassembled WGS sequence"/>
</dbReference>
<dbReference type="HOGENOM" id="CLU_2034005_0_0_9"/>
<evidence type="ECO:0000313" key="3">
    <source>
        <dbReference type="EMBL" id="PEQ23599.1"/>
    </source>
</evidence>